<dbReference type="SFLD" id="SFLDG01129">
    <property type="entry name" value="C1.5:_HAD__Beta-PGM__Phosphata"/>
    <property type="match status" value="1"/>
</dbReference>
<dbReference type="NCBIfam" id="TIGR01549">
    <property type="entry name" value="HAD-SF-IA-v1"/>
    <property type="match status" value="1"/>
</dbReference>
<evidence type="ECO:0000256" key="1">
    <source>
        <dbReference type="ARBA" id="ARBA00007958"/>
    </source>
</evidence>
<dbReference type="GO" id="GO:0005634">
    <property type="term" value="C:nucleus"/>
    <property type="evidence" value="ECO:0007669"/>
    <property type="project" value="TreeGrafter"/>
</dbReference>
<evidence type="ECO:0000256" key="2">
    <source>
        <dbReference type="ARBA" id="ARBA00015556"/>
    </source>
</evidence>
<dbReference type="PRINTS" id="PR00413">
    <property type="entry name" value="HADHALOGNASE"/>
</dbReference>
<name>A0A8C4PXL1_EPTBU</name>
<dbReference type="CDD" id="cd16415">
    <property type="entry name" value="HAD_dREG-2_like"/>
    <property type="match status" value="1"/>
</dbReference>
<keyword evidence="4" id="KW-1185">Reference proteome</keyword>
<proteinExistence type="inferred from homology"/>
<accession>A0A8C4PXL1</accession>
<dbReference type="SUPFAM" id="SSF56784">
    <property type="entry name" value="HAD-like"/>
    <property type="match status" value="1"/>
</dbReference>
<reference evidence="3" key="2">
    <citation type="submission" date="2025-09" db="UniProtKB">
        <authorList>
            <consortium name="Ensembl"/>
        </authorList>
    </citation>
    <scope>IDENTIFICATION</scope>
</reference>
<dbReference type="PANTHER" id="PTHR46191">
    <property type="match status" value="1"/>
</dbReference>
<dbReference type="InterPro" id="IPR051828">
    <property type="entry name" value="HAD-like_hydrolase_domain"/>
</dbReference>
<protein>
    <recommendedName>
        <fullName evidence="2">Haloacid dehalogenase-like hydrolase domain-containing protein 3</fullName>
    </recommendedName>
</protein>
<dbReference type="PANTHER" id="PTHR46191:SF2">
    <property type="entry name" value="HALOACID DEHALOGENASE-LIKE HYDROLASE DOMAIN-CONTAINING PROTEIN 3"/>
    <property type="match status" value="1"/>
</dbReference>
<dbReference type="Ensembl" id="ENSEBUT00000004262.1">
    <property type="protein sequence ID" value="ENSEBUP00000003865.1"/>
    <property type="gene ID" value="ENSEBUG00000002769.1"/>
</dbReference>
<dbReference type="InterPro" id="IPR011949">
    <property type="entry name" value="HAD-SF_hydro_IA_REG-2-like"/>
</dbReference>
<dbReference type="OMA" id="WWRQLIA"/>
<dbReference type="Pfam" id="PF00702">
    <property type="entry name" value="Hydrolase"/>
    <property type="match status" value="1"/>
</dbReference>
<dbReference type="Gene3D" id="1.10.150.720">
    <property type="entry name" value="Haloacid dehalogenase-like hydrolase"/>
    <property type="match status" value="1"/>
</dbReference>
<dbReference type="Proteomes" id="UP000694388">
    <property type="component" value="Unplaced"/>
</dbReference>
<comment type="similarity">
    <text evidence="1">Belongs to the HAD-like hydrolase superfamily.</text>
</comment>
<reference evidence="3" key="1">
    <citation type="submission" date="2025-08" db="UniProtKB">
        <authorList>
            <consortium name="Ensembl"/>
        </authorList>
    </citation>
    <scope>IDENTIFICATION</scope>
</reference>
<evidence type="ECO:0000313" key="4">
    <source>
        <dbReference type="Proteomes" id="UP000694388"/>
    </source>
</evidence>
<dbReference type="InterPro" id="IPR044924">
    <property type="entry name" value="HAD-SF_hydro_IA_REG-2-like_cap"/>
</dbReference>
<dbReference type="GeneTree" id="ENSGT00390000015582"/>
<dbReference type="NCBIfam" id="TIGR02252">
    <property type="entry name" value="DREG-2"/>
    <property type="match status" value="1"/>
</dbReference>
<dbReference type="SFLD" id="SFLDS00003">
    <property type="entry name" value="Haloacid_Dehalogenase"/>
    <property type="match status" value="1"/>
</dbReference>
<organism evidence="3 4">
    <name type="scientific">Eptatretus burgeri</name>
    <name type="common">Inshore hagfish</name>
    <dbReference type="NCBI Taxonomy" id="7764"/>
    <lineage>
        <taxon>Eukaryota</taxon>
        <taxon>Metazoa</taxon>
        <taxon>Chordata</taxon>
        <taxon>Craniata</taxon>
        <taxon>Vertebrata</taxon>
        <taxon>Cyclostomata</taxon>
        <taxon>Myxini</taxon>
        <taxon>Myxiniformes</taxon>
        <taxon>Myxinidae</taxon>
        <taxon>Eptatretinae</taxon>
        <taxon>Eptatretus</taxon>
    </lineage>
</organism>
<dbReference type="InterPro" id="IPR023214">
    <property type="entry name" value="HAD_sf"/>
</dbReference>
<dbReference type="InterPro" id="IPR006439">
    <property type="entry name" value="HAD-SF_hydro_IA"/>
</dbReference>
<evidence type="ECO:0000313" key="3">
    <source>
        <dbReference type="Ensembl" id="ENSEBUP00000003865.1"/>
    </source>
</evidence>
<dbReference type="AlphaFoldDB" id="A0A8C4PXL1"/>
<sequence>MASQSVRLITWDATGTLLRVRGSVGEQYKAAGLLFGLASPRVTSLNAAFREAYAHQSRLKPCYGSTCAGKSGANRWWASVVQETFNRCGVRDPPLIMKIADYLYHEMKRPDRWEVFGDVHPTLSWCKTQGFRLGVLSNFDKRLNDILSGVGLRSYFDFVLTSDEMGTQKPQPEVFHLALKHTGVQAGQAVHIGDDPVTDYLGATSSGMAAFLLKRNKAAELKSILIPPHRILDSLDDLPPLLKAVST</sequence>
<dbReference type="InterPro" id="IPR036412">
    <property type="entry name" value="HAD-like_sf"/>
</dbReference>
<dbReference type="Gene3D" id="3.40.50.1000">
    <property type="entry name" value="HAD superfamily/HAD-like"/>
    <property type="match status" value="1"/>
</dbReference>